<accession>W4L8B0</accession>
<dbReference type="GO" id="GO:0004360">
    <property type="term" value="F:glutamine-fructose-6-phosphate transaminase (isomerizing) activity"/>
    <property type="evidence" value="ECO:0007669"/>
    <property type="project" value="UniProtKB-EC"/>
</dbReference>
<dbReference type="InterPro" id="IPR035490">
    <property type="entry name" value="GlmS/FrlB_SIS"/>
</dbReference>
<dbReference type="GO" id="GO:0006487">
    <property type="term" value="P:protein N-linked glycosylation"/>
    <property type="evidence" value="ECO:0007669"/>
    <property type="project" value="TreeGrafter"/>
</dbReference>
<dbReference type="CDD" id="cd00714">
    <property type="entry name" value="GFAT"/>
    <property type="match status" value="1"/>
</dbReference>
<evidence type="ECO:0000259" key="8">
    <source>
        <dbReference type="PROSITE" id="PS51278"/>
    </source>
</evidence>
<dbReference type="NCBIfam" id="NF001484">
    <property type="entry name" value="PRK00331.1"/>
    <property type="match status" value="1"/>
</dbReference>
<evidence type="ECO:0000256" key="1">
    <source>
        <dbReference type="ARBA" id="ARBA00001031"/>
    </source>
</evidence>
<feature type="domain" description="SIS" evidence="9">
    <location>
        <begin position="449"/>
        <end position="597"/>
    </location>
</feature>
<dbReference type="PANTHER" id="PTHR10937:SF0">
    <property type="entry name" value="GLUTAMINE--FRUCTOSE-6-PHOSPHATE TRANSAMINASE (ISOMERIZING)"/>
    <property type="match status" value="1"/>
</dbReference>
<dbReference type="InterPro" id="IPR035466">
    <property type="entry name" value="GlmS/AgaS_SIS"/>
</dbReference>
<evidence type="ECO:0000256" key="7">
    <source>
        <dbReference type="ARBA" id="ARBA00022962"/>
    </source>
</evidence>
<keyword evidence="6" id="KW-0677">Repeat</keyword>
<protein>
    <recommendedName>
        <fullName evidence="3">Glutamine--fructose-6-phosphate aminotransferase [isomerizing]</fullName>
        <ecNumber evidence="2">2.6.1.16</ecNumber>
    </recommendedName>
</protein>
<dbReference type="HOGENOM" id="CLU_012520_5_2_7"/>
<dbReference type="CDD" id="cd05009">
    <property type="entry name" value="SIS_GlmS_GlmD_2"/>
    <property type="match status" value="1"/>
</dbReference>
<dbReference type="EC" id="2.6.1.16" evidence="2"/>
<sequence length="607" mass="66800">MCGITGIISKGDICQQLYTSMQRLEYRGYDSAGMAVLEDAALEVRKDAGKIADVNRRQHLAQMSGQVGIGHTRWATHGSVTQQNSHPHVSMDNQFAIVHNGIIENYISLRQELRDHGFHFSSETDSEVIVHLIAHYFQQGMNVEEALVTATHRLEGAFAFALVTSQAPDTLFCARMESPLVIGVSSESLFLASDVNAFAKYTRQAVYLNDGEYALLQADQYQVKSLETTQVLSRDEVTIEWNGDEGISKGHYPHYMVKEIHEGATCIEAAMDIPETDIAALAQRIDASQRSFVTGVGTAYYVAQMGQYYFSSVANHFMPALSADELPSLAQPGPKDLTLAISQSGETYDTLKALRYTKLKGGETAAVVNVPGSSMVREVDQAILQGSGPEICVLSTKSTISQISILIRTALLLAHQRALYSDSTYALYTDMLRDLPTTLQRVYGEFIPVVRQLAQAYCHIEHWFFIGRGIYSAVAMESALKFKEVSYLHAEGMSGGFLKHGTIALIDDRTHSLAFIPHPDEHTLFNATLTNIQEIRARGGLVIGIHQRKDESLSSILDHEIVVPETPSLVTPLVYLTVGQMLAYHTGLALGRNIDKPRALAKSVTVA</sequence>
<keyword evidence="7" id="KW-0315">Glutamine amidotransferase</keyword>
<proteinExistence type="predicted"/>
<dbReference type="Proteomes" id="UP000019141">
    <property type="component" value="Unassembled WGS sequence"/>
</dbReference>
<feature type="domain" description="Glutamine amidotransferase type-2" evidence="8">
    <location>
        <begin position="2"/>
        <end position="219"/>
    </location>
</feature>
<dbReference type="AlphaFoldDB" id="W4L8B0"/>
<dbReference type="Pfam" id="PF01380">
    <property type="entry name" value="SIS"/>
    <property type="match status" value="2"/>
</dbReference>
<dbReference type="PROSITE" id="PS51278">
    <property type="entry name" value="GATASE_TYPE_2"/>
    <property type="match status" value="1"/>
</dbReference>
<dbReference type="InterPro" id="IPR047084">
    <property type="entry name" value="GFAT_N"/>
</dbReference>
<dbReference type="PROSITE" id="PS51464">
    <property type="entry name" value="SIS"/>
    <property type="match status" value="2"/>
</dbReference>
<evidence type="ECO:0000256" key="6">
    <source>
        <dbReference type="ARBA" id="ARBA00022737"/>
    </source>
</evidence>
<dbReference type="EMBL" id="AZHW01001112">
    <property type="protein sequence ID" value="ETW94144.1"/>
    <property type="molecule type" value="Genomic_DNA"/>
</dbReference>
<reference evidence="10 11" key="1">
    <citation type="journal article" date="2014" name="Nature">
        <title>An environmental bacterial taxon with a large and distinct metabolic repertoire.</title>
        <authorList>
            <person name="Wilson M.C."/>
            <person name="Mori T."/>
            <person name="Ruckert C."/>
            <person name="Uria A.R."/>
            <person name="Helf M.J."/>
            <person name="Takada K."/>
            <person name="Gernert C."/>
            <person name="Steffens U.A."/>
            <person name="Heycke N."/>
            <person name="Schmitt S."/>
            <person name="Rinke C."/>
            <person name="Helfrich E.J."/>
            <person name="Brachmann A.O."/>
            <person name="Gurgui C."/>
            <person name="Wakimoto T."/>
            <person name="Kracht M."/>
            <person name="Crusemann M."/>
            <person name="Hentschel U."/>
            <person name="Abe I."/>
            <person name="Matsunaga S."/>
            <person name="Kalinowski J."/>
            <person name="Takeyama H."/>
            <person name="Piel J."/>
        </authorList>
    </citation>
    <scope>NUCLEOTIDE SEQUENCE [LARGE SCALE GENOMIC DNA]</scope>
    <source>
        <strain evidence="11">TSY1</strain>
    </source>
</reference>
<dbReference type="InterPro" id="IPR046348">
    <property type="entry name" value="SIS_dom_sf"/>
</dbReference>
<dbReference type="NCBIfam" id="TIGR01135">
    <property type="entry name" value="glmS"/>
    <property type="match status" value="1"/>
</dbReference>
<keyword evidence="11" id="KW-1185">Reference proteome</keyword>
<keyword evidence="4" id="KW-0032">Aminotransferase</keyword>
<dbReference type="GO" id="GO:0006047">
    <property type="term" value="P:UDP-N-acetylglucosamine metabolic process"/>
    <property type="evidence" value="ECO:0007669"/>
    <property type="project" value="TreeGrafter"/>
</dbReference>
<evidence type="ECO:0000256" key="4">
    <source>
        <dbReference type="ARBA" id="ARBA00022576"/>
    </source>
</evidence>
<dbReference type="InterPro" id="IPR017932">
    <property type="entry name" value="GATase_2_dom"/>
</dbReference>
<gene>
    <name evidence="10" type="ORF">ETSY1_36170</name>
</gene>
<evidence type="ECO:0000256" key="2">
    <source>
        <dbReference type="ARBA" id="ARBA00012916"/>
    </source>
</evidence>
<dbReference type="GO" id="GO:0097367">
    <property type="term" value="F:carbohydrate derivative binding"/>
    <property type="evidence" value="ECO:0007669"/>
    <property type="project" value="InterPro"/>
</dbReference>
<comment type="caution">
    <text evidence="10">The sequence shown here is derived from an EMBL/GenBank/DDBJ whole genome shotgun (WGS) entry which is preliminary data.</text>
</comment>
<evidence type="ECO:0000313" key="10">
    <source>
        <dbReference type="EMBL" id="ETW94144.1"/>
    </source>
</evidence>
<dbReference type="CDD" id="cd05008">
    <property type="entry name" value="SIS_GlmS_GlmD_1"/>
    <property type="match status" value="1"/>
</dbReference>
<evidence type="ECO:0000256" key="3">
    <source>
        <dbReference type="ARBA" id="ARBA00016090"/>
    </source>
</evidence>
<evidence type="ECO:0000313" key="11">
    <source>
        <dbReference type="Proteomes" id="UP000019141"/>
    </source>
</evidence>
<evidence type="ECO:0000256" key="5">
    <source>
        <dbReference type="ARBA" id="ARBA00022679"/>
    </source>
</evidence>
<dbReference type="Gene3D" id="3.60.20.10">
    <property type="entry name" value="Glutamine Phosphoribosylpyrophosphate, subunit 1, domain 1"/>
    <property type="match status" value="1"/>
</dbReference>
<evidence type="ECO:0000259" key="9">
    <source>
        <dbReference type="PROSITE" id="PS51464"/>
    </source>
</evidence>
<dbReference type="Pfam" id="PF13522">
    <property type="entry name" value="GATase_6"/>
    <property type="match status" value="1"/>
</dbReference>
<keyword evidence="5" id="KW-0808">Transferase</keyword>
<comment type="catalytic activity">
    <reaction evidence="1">
        <text>D-fructose 6-phosphate + L-glutamine = D-glucosamine 6-phosphate + L-glutamate</text>
        <dbReference type="Rhea" id="RHEA:13237"/>
        <dbReference type="ChEBI" id="CHEBI:29985"/>
        <dbReference type="ChEBI" id="CHEBI:58359"/>
        <dbReference type="ChEBI" id="CHEBI:58725"/>
        <dbReference type="ChEBI" id="CHEBI:61527"/>
        <dbReference type="EC" id="2.6.1.16"/>
    </reaction>
</comment>
<name>W4L8B0_ENTF1</name>
<dbReference type="SUPFAM" id="SSF53697">
    <property type="entry name" value="SIS domain"/>
    <property type="match status" value="1"/>
</dbReference>
<dbReference type="GO" id="GO:0006002">
    <property type="term" value="P:fructose 6-phosphate metabolic process"/>
    <property type="evidence" value="ECO:0007669"/>
    <property type="project" value="TreeGrafter"/>
</dbReference>
<dbReference type="SUPFAM" id="SSF56235">
    <property type="entry name" value="N-terminal nucleophile aminohydrolases (Ntn hydrolases)"/>
    <property type="match status" value="1"/>
</dbReference>
<dbReference type="InterPro" id="IPR005855">
    <property type="entry name" value="GFAT"/>
</dbReference>
<dbReference type="PANTHER" id="PTHR10937">
    <property type="entry name" value="GLUCOSAMINE--FRUCTOSE-6-PHOSPHATE AMINOTRANSFERASE, ISOMERIZING"/>
    <property type="match status" value="1"/>
</dbReference>
<dbReference type="InterPro" id="IPR001347">
    <property type="entry name" value="SIS_dom"/>
</dbReference>
<dbReference type="InterPro" id="IPR029055">
    <property type="entry name" value="Ntn_hydrolases_N"/>
</dbReference>
<feature type="domain" description="SIS" evidence="9">
    <location>
        <begin position="281"/>
        <end position="437"/>
    </location>
</feature>
<dbReference type="Gene3D" id="3.40.50.10490">
    <property type="entry name" value="Glucose-6-phosphate isomerase like protein, domain 1"/>
    <property type="match status" value="2"/>
</dbReference>
<organism evidence="10 11">
    <name type="scientific">Entotheonella factor</name>
    <dbReference type="NCBI Taxonomy" id="1429438"/>
    <lineage>
        <taxon>Bacteria</taxon>
        <taxon>Pseudomonadati</taxon>
        <taxon>Nitrospinota/Tectimicrobiota group</taxon>
        <taxon>Candidatus Tectimicrobiota</taxon>
        <taxon>Candidatus Entotheonellia</taxon>
        <taxon>Candidatus Entotheonellales</taxon>
        <taxon>Candidatus Entotheonellaceae</taxon>
        <taxon>Candidatus Entotheonella</taxon>
    </lineage>
</organism>
<dbReference type="PATRIC" id="fig|1429438.4.peg.6801"/>
<dbReference type="FunFam" id="3.60.20.10:FF:000006">
    <property type="entry name" value="Glutamine--fructose-6-phosphate aminotransferase [isomerizing]"/>
    <property type="match status" value="1"/>
</dbReference>